<accession>A0A9D5A8E7</accession>
<protein>
    <submittedName>
        <fullName evidence="3">Uncharacterized protein</fullName>
    </submittedName>
</protein>
<evidence type="ECO:0000256" key="1">
    <source>
        <dbReference type="SAM" id="MobiDB-lite"/>
    </source>
</evidence>
<organism evidence="3 4">
    <name type="scientific">Pisum sativum</name>
    <name type="common">Garden pea</name>
    <name type="synonym">Lathyrus oleraceus</name>
    <dbReference type="NCBI Taxonomy" id="3888"/>
    <lineage>
        <taxon>Eukaryota</taxon>
        <taxon>Viridiplantae</taxon>
        <taxon>Streptophyta</taxon>
        <taxon>Embryophyta</taxon>
        <taxon>Tracheophyta</taxon>
        <taxon>Spermatophyta</taxon>
        <taxon>Magnoliopsida</taxon>
        <taxon>eudicotyledons</taxon>
        <taxon>Gunneridae</taxon>
        <taxon>Pentapetalae</taxon>
        <taxon>rosids</taxon>
        <taxon>fabids</taxon>
        <taxon>Fabales</taxon>
        <taxon>Fabaceae</taxon>
        <taxon>Papilionoideae</taxon>
        <taxon>50 kb inversion clade</taxon>
        <taxon>NPAAA clade</taxon>
        <taxon>Hologalegina</taxon>
        <taxon>IRL clade</taxon>
        <taxon>Fabeae</taxon>
        <taxon>Lathyrus</taxon>
    </lineage>
</organism>
<gene>
    <name evidence="3" type="ORF">KIW84_064240</name>
</gene>
<feature type="compositionally biased region" description="Acidic residues" evidence="1">
    <location>
        <begin position="1"/>
        <end position="23"/>
    </location>
</feature>
<dbReference type="AlphaFoldDB" id="A0A9D5A8E7"/>
<dbReference type="Gramene" id="Psat06G0424000-T1">
    <property type="protein sequence ID" value="KAI5398781.1"/>
    <property type="gene ID" value="KIW84_064240"/>
</dbReference>
<evidence type="ECO:0000313" key="4">
    <source>
        <dbReference type="Proteomes" id="UP001058974"/>
    </source>
</evidence>
<keyword evidence="2" id="KW-0812">Transmembrane</keyword>
<evidence type="ECO:0000313" key="3">
    <source>
        <dbReference type="EMBL" id="KAI5398781.1"/>
    </source>
</evidence>
<reference evidence="3 4" key="1">
    <citation type="journal article" date="2022" name="Nat. Genet.">
        <title>Improved pea reference genome and pan-genome highlight genomic features and evolutionary characteristics.</title>
        <authorList>
            <person name="Yang T."/>
            <person name="Liu R."/>
            <person name="Luo Y."/>
            <person name="Hu S."/>
            <person name="Wang D."/>
            <person name="Wang C."/>
            <person name="Pandey M.K."/>
            <person name="Ge S."/>
            <person name="Xu Q."/>
            <person name="Li N."/>
            <person name="Li G."/>
            <person name="Huang Y."/>
            <person name="Saxena R.K."/>
            <person name="Ji Y."/>
            <person name="Li M."/>
            <person name="Yan X."/>
            <person name="He Y."/>
            <person name="Liu Y."/>
            <person name="Wang X."/>
            <person name="Xiang C."/>
            <person name="Varshney R.K."/>
            <person name="Ding H."/>
            <person name="Gao S."/>
            <person name="Zong X."/>
        </authorList>
    </citation>
    <scope>NUCLEOTIDE SEQUENCE [LARGE SCALE GENOMIC DNA]</scope>
    <source>
        <strain evidence="3 4">cv. Zhongwan 6</strain>
    </source>
</reference>
<feature type="region of interest" description="Disordered" evidence="1">
    <location>
        <begin position="1"/>
        <end position="29"/>
    </location>
</feature>
<dbReference type="Proteomes" id="UP001058974">
    <property type="component" value="Chromosome 6"/>
</dbReference>
<keyword evidence="2" id="KW-1133">Transmembrane helix</keyword>
<keyword evidence="2" id="KW-0472">Membrane</keyword>
<dbReference type="EMBL" id="JAMSHJ010000006">
    <property type="protein sequence ID" value="KAI5398781.1"/>
    <property type="molecule type" value="Genomic_DNA"/>
</dbReference>
<feature type="transmembrane region" description="Helical" evidence="2">
    <location>
        <begin position="133"/>
        <end position="152"/>
    </location>
</feature>
<proteinExistence type="predicted"/>
<evidence type="ECO:0000256" key="2">
    <source>
        <dbReference type="SAM" id="Phobius"/>
    </source>
</evidence>
<sequence length="203" mass="23154">MEDDEYVSDELDNSDPDESDDEKGEGPKFEKFRKKKLNKDYQFKWGMEFNSLTDFRDAILGHQHTHAIKTLADTHTCARVLNNISANSKWVAKAVVKKMQTQIDTVRIRDIMQDMRQHFSLGFTVAREWLCQFLGGGLIMRYLIVVIGFQFGRRMNNSKLHIPKGHKIEPDATQLDAIQIDATQPDVTQPDVTQADATQPGAT</sequence>
<name>A0A9D5A8E7_PEA</name>
<keyword evidence="4" id="KW-1185">Reference proteome</keyword>
<comment type="caution">
    <text evidence="3">The sequence shown here is derived from an EMBL/GenBank/DDBJ whole genome shotgun (WGS) entry which is preliminary data.</text>
</comment>